<dbReference type="EMBL" id="BAAAFZ010000050">
    <property type="protein sequence ID" value="GAA0591264.1"/>
    <property type="molecule type" value="Genomic_DNA"/>
</dbReference>
<keyword evidence="4 6" id="KW-1133">Transmembrane helix</keyword>
<keyword evidence="5 6" id="KW-0472">Membrane</keyword>
<feature type="transmembrane region" description="Helical" evidence="6">
    <location>
        <begin position="316"/>
        <end position="338"/>
    </location>
</feature>
<dbReference type="InterPro" id="IPR036259">
    <property type="entry name" value="MFS_trans_sf"/>
</dbReference>
<dbReference type="InterPro" id="IPR011701">
    <property type="entry name" value="MFS"/>
</dbReference>
<feature type="transmembrane region" description="Helical" evidence="6">
    <location>
        <begin position="350"/>
        <end position="368"/>
    </location>
</feature>
<gene>
    <name evidence="7" type="ORF">GCM10009416_32140</name>
</gene>
<evidence type="ECO:0000256" key="4">
    <source>
        <dbReference type="ARBA" id="ARBA00022989"/>
    </source>
</evidence>
<reference evidence="7 8" key="1">
    <citation type="journal article" date="2019" name="Int. J. Syst. Evol. Microbiol.">
        <title>The Global Catalogue of Microorganisms (GCM) 10K type strain sequencing project: providing services to taxonomists for standard genome sequencing and annotation.</title>
        <authorList>
            <consortium name="The Broad Institute Genomics Platform"/>
            <consortium name="The Broad Institute Genome Sequencing Center for Infectious Disease"/>
            <person name="Wu L."/>
            <person name="Ma J."/>
        </authorList>
    </citation>
    <scope>NUCLEOTIDE SEQUENCE [LARGE SCALE GENOMIC DNA]</scope>
    <source>
        <strain evidence="7 8">JCM 9933</strain>
    </source>
</reference>
<feature type="transmembrane region" description="Helical" evidence="6">
    <location>
        <begin position="21"/>
        <end position="44"/>
    </location>
</feature>
<feature type="transmembrane region" description="Helical" evidence="6">
    <location>
        <begin position="83"/>
        <end position="113"/>
    </location>
</feature>
<proteinExistence type="predicted"/>
<feature type="transmembrane region" description="Helical" evidence="6">
    <location>
        <begin position="374"/>
        <end position="394"/>
    </location>
</feature>
<evidence type="ECO:0000256" key="5">
    <source>
        <dbReference type="ARBA" id="ARBA00023136"/>
    </source>
</evidence>
<dbReference type="Gene3D" id="1.20.1250.20">
    <property type="entry name" value="MFS general substrate transporter like domains"/>
    <property type="match status" value="1"/>
</dbReference>
<dbReference type="PANTHER" id="PTHR23513">
    <property type="entry name" value="INTEGRAL MEMBRANE EFFLUX PROTEIN-RELATED"/>
    <property type="match status" value="1"/>
</dbReference>
<evidence type="ECO:0000313" key="8">
    <source>
        <dbReference type="Proteomes" id="UP001501588"/>
    </source>
</evidence>
<name>A0ABN1FI23_9PROT</name>
<feature type="transmembrane region" description="Helical" evidence="6">
    <location>
        <begin position="263"/>
        <end position="285"/>
    </location>
</feature>
<feature type="transmembrane region" description="Helical" evidence="6">
    <location>
        <begin position="226"/>
        <end position="243"/>
    </location>
</feature>
<protein>
    <submittedName>
        <fullName evidence="7">MFS transporter</fullName>
    </submittedName>
</protein>
<keyword evidence="3 6" id="KW-0812">Transmembrane</keyword>
<dbReference type="RefSeq" id="WP_343896379.1">
    <property type="nucleotide sequence ID" value="NZ_BAAAFZ010000050.1"/>
</dbReference>
<evidence type="ECO:0000256" key="2">
    <source>
        <dbReference type="ARBA" id="ARBA00022475"/>
    </source>
</evidence>
<feature type="transmembrane region" description="Helical" evidence="6">
    <location>
        <begin position="292"/>
        <end position="310"/>
    </location>
</feature>
<evidence type="ECO:0000256" key="1">
    <source>
        <dbReference type="ARBA" id="ARBA00004651"/>
    </source>
</evidence>
<dbReference type="CDD" id="cd06173">
    <property type="entry name" value="MFS_MefA_like"/>
    <property type="match status" value="1"/>
</dbReference>
<dbReference type="SUPFAM" id="SSF103473">
    <property type="entry name" value="MFS general substrate transporter"/>
    <property type="match status" value="1"/>
</dbReference>
<organism evidence="7 8">
    <name type="scientific">Craurococcus roseus</name>
    <dbReference type="NCBI Taxonomy" id="77585"/>
    <lineage>
        <taxon>Bacteria</taxon>
        <taxon>Pseudomonadati</taxon>
        <taxon>Pseudomonadota</taxon>
        <taxon>Alphaproteobacteria</taxon>
        <taxon>Acetobacterales</taxon>
        <taxon>Acetobacteraceae</taxon>
        <taxon>Craurococcus</taxon>
    </lineage>
</organism>
<dbReference type="Pfam" id="PF07690">
    <property type="entry name" value="MFS_1"/>
    <property type="match status" value="1"/>
</dbReference>
<feature type="transmembrane region" description="Helical" evidence="6">
    <location>
        <begin position="167"/>
        <end position="195"/>
    </location>
</feature>
<accession>A0ABN1FI23</accession>
<keyword evidence="2" id="KW-1003">Cell membrane</keyword>
<dbReference type="Proteomes" id="UP001501588">
    <property type="component" value="Unassembled WGS sequence"/>
</dbReference>
<keyword evidence="8" id="KW-1185">Reference proteome</keyword>
<dbReference type="PANTHER" id="PTHR23513:SF11">
    <property type="entry name" value="STAPHYLOFERRIN A TRANSPORTER"/>
    <property type="match status" value="1"/>
</dbReference>
<evidence type="ECO:0000313" key="7">
    <source>
        <dbReference type="EMBL" id="GAA0591264.1"/>
    </source>
</evidence>
<comment type="caution">
    <text evidence="7">The sequence shown here is derived from an EMBL/GenBank/DDBJ whole genome shotgun (WGS) entry which is preliminary data.</text>
</comment>
<evidence type="ECO:0000256" key="3">
    <source>
        <dbReference type="ARBA" id="ARBA00022692"/>
    </source>
</evidence>
<comment type="subcellular location">
    <subcellularLocation>
        <location evidence="1">Cell membrane</location>
        <topology evidence="1">Multi-pass membrane protein</topology>
    </subcellularLocation>
</comment>
<evidence type="ECO:0000256" key="6">
    <source>
        <dbReference type="SAM" id="Phobius"/>
    </source>
</evidence>
<sequence>MSRQAAAARRGVFAEPDFRRLWFVGLVVFLVRWLETLVTGLFTWNATGSAFLVATMTMLRLLPMGLFGAFLGAWAERVEGRTALLLTVAGSLLGSLAVALLAGAGVLAVWHLAALSFVNGLAWAADNPVRRLMIGRAVGADRMGAAMSVDVGTNNASRLLGPTLGGAILAGAGVAGAFWVSVALYAAALVAALAVRGRSPPRAPNGDGVLARIGEGWAVVRRDRRLAGTLLVTVVFNLFGWPFNSLVPVVGQEHLRLGPEAVGLLAGMDGVGALTGALLIAWLVPPSAYGRCYLGGIALYLASVALFALAPHPVAAGAALVLNGLGGSGFSIMQATLVYMAAPPELRSRVLGILSVCIGLGPIGFVHLGLLAEWLGAPGACVVSALEGLAALALTRRWWRELWTGEGRRPA</sequence>
<feature type="transmembrane region" description="Helical" evidence="6">
    <location>
        <begin position="50"/>
        <end position="71"/>
    </location>
</feature>